<feature type="non-terminal residue" evidence="3">
    <location>
        <position position="1"/>
    </location>
</feature>
<dbReference type="Pfam" id="PF00379">
    <property type="entry name" value="Chitin_bind_4"/>
    <property type="match status" value="1"/>
</dbReference>
<dbReference type="InterPro" id="IPR000618">
    <property type="entry name" value="Insect_cuticle"/>
</dbReference>
<proteinExistence type="predicted"/>
<gene>
    <name evidence="3" type="ORF">WN55_02347</name>
</gene>
<evidence type="ECO:0000256" key="1">
    <source>
        <dbReference type="PROSITE-ProRule" id="PRU00497"/>
    </source>
</evidence>
<dbReference type="GO" id="GO:0042302">
    <property type="term" value="F:structural constituent of cuticle"/>
    <property type="evidence" value="ECO:0007669"/>
    <property type="project" value="UniProtKB-UniRule"/>
</dbReference>
<keyword evidence="4" id="KW-1185">Reference proteome</keyword>
<organism evidence="3 4">
    <name type="scientific">Dufourea novaeangliae</name>
    <name type="common">Sweat bee</name>
    <dbReference type="NCBI Taxonomy" id="178035"/>
    <lineage>
        <taxon>Eukaryota</taxon>
        <taxon>Metazoa</taxon>
        <taxon>Ecdysozoa</taxon>
        <taxon>Arthropoda</taxon>
        <taxon>Hexapoda</taxon>
        <taxon>Insecta</taxon>
        <taxon>Pterygota</taxon>
        <taxon>Neoptera</taxon>
        <taxon>Endopterygota</taxon>
        <taxon>Hymenoptera</taxon>
        <taxon>Apocrita</taxon>
        <taxon>Aculeata</taxon>
        <taxon>Apoidea</taxon>
        <taxon>Anthophila</taxon>
        <taxon>Halictidae</taxon>
        <taxon>Rophitinae</taxon>
        <taxon>Dufourea</taxon>
    </lineage>
</organism>
<accession>A0A154PH98</accession>
<dbReference type="PROSITE" id="PS51155">
    <property type="entry name" value="CHIT_BIND_RR_2"/>
    <property type="match status" value="1"/>
</dbReference>
<name>A0A154PH98_DUFNO</name>
<sequence>LLMHAVLVLATDDSRLKNHRFYDEEDQSLPPLRGKKMSKPKTERDNVLASRRLKGDRTNDSMEEKAEHLKPWGLTNRTERVQFQIEGHEGPQTYVFGFDTGHGRNRQFRLEERYTDGTVKGQYGYYDAKGKLRTVQYAARPFGGYTERHHERKERNLKN</sequence>
<keyword evidence="1" id="KW-0193">Cuticle</keyword>
<dbReference type="AlphaFoldDB" id="A0A154PH98"/>
<evidence type="ECO:0000256" key="2">
    <source>
        <dbReference type="SAM" id="MobiDB-lite"/>
    </source>
</evidence>
<protein>
    <submittedName>
        <fullName evidence="3">Uncharacterized protein</fullName>
    </submittedName>
</protein>
<evidence type="ECO:0000313" key="4">
    <source>
        <dbReference type="Proteomes" id="UP000076502"/>
    </source>
</evidence>
<dbReference type="EMBL" id="KQ434905">
    <property type="protein sequence ID" value="KZC11256.1"/>
    <property type="molecule type" value="Genomic_DNA"/>
</dbReference>
<feature type="compositionally biased region" description="Basic and acidic residues" evidence="2">
    <location>
        <begin position="53"/>
        <end position="70"/>
    </location>
</feature>
<dbReference type="STRING" id="178035.A0A154PH98"/>
<feature type="region of interest" description="Disordered" evidence="2">
    <location>
        <begin position="26"/>
        <end position="73"/>
    </location>
</feature>
<dbReference type="Proteomes" id="UP000076502">
    <property type="component" value="Unassembled WGS sequence"/>
</dbReference>
<evidence type="ECO:0000313" key="3">
    <source>
        <dbReference type="EMBL" id="KZC11256.1"/>
    </source>
</evidence>
<reference evidence="3 4" key="1">
    <citation type="submission" date="2015-07" db="EMBL/GenBank/DDBJ databases">
        <title>The genome of Dufourea novaeangliae.</title>
        <authorList>
            <person name="Pan H."/>
            <person name="Kapheim K."/>
        </authorList>
    </citation>
    <scope>NUCLEOTIDE SEQUENCE [LARGE SCALE GENOMIC DNA]</scope>
    <source>
        <strain evidence="3">0120121106</strain>
        <tissue evidence="3">Whole body</tissue>
    </source>
</reference>